<dbReference type="GO" id="GO:0005524">
    <property type="term" value="F:ATP binding"/>
    <property type="evidence" value="ECO:0007669"/>
    <property type="project" value="UniProtKB-UniRule"/>
</dbReference>
<dbReference type="PROSITE" id="PS50011">
    <property type="entry name" value="PROTEIN_KINASE_DOM"/>
    <property type="match status" value="1"/>
</dbReference>
<feature type="region of interest" description="Disordered" evidence="10">
    <location>
        <begin position="58"/>
        <end position="138"/>
    </location>
</feature>
<dbReference type="PANTHER" id="PTHR48013">
    <property type="entry name" value="DUAL SPECIFICITY MITOGEN-ACTIVATED PROTEIN KINASE KINASE 5-RELATED"/>
    <property type="match status" value="1"/>
</dbReference>
<dbReference type="GO" id="GO:0038066">
    <property type="term" value="P:p38MAPK cascade"/>
    <property type="evidence" value="ECO:0007669"/>
    <property type="project" value="UniProtKB-ARBA"/>
</dbReference>
<dbReference type="SMART" id="SM00220">
    <property type="entry name" value="S_TKc"/>
    <property type="match status" value="1"/>
</dbReference>
<evidence type="ECO:0000256" key="5">
    <source>
        <dbReference type="ARBA" id="ARBA00022777"/>
    </source>
</evidence>
<sequence>MEPPRSSRGVAGLLNRNQQGSRLPPMPPSLQAKLTNMARRNNNDVDDTAALLQQASLASPSSHNLPPNFRTAASYPPPNLPKSATPAAGGIAARRRSKPNFSLKDINGNLGGGASAAGLGQGRPSFAANDSRRGPLAHAPPGSLFSSFANVIDPNGRLNFKGKAVLHANGVNFANGVSFQLNMEDLERGEELGRGNYGTVTKVLHTPTGVTMALKEIRLELDNAKLNAIIMELDILHRAASSSHIVDFYGAFFVETCVYYCMEYMDRGSLDTVVNFSFGETVPALHPGPDGEEEVIWQGVPEDVLARIAGSTVKGLKFLKDELGVIHRDVKPTNVLINNRGQIKLCDFGVSGQLEKSIAKTNIGCQTYMAPERISGEHQNTVGTYTVSSDVWSLGLSIIEIAIGRYPYPPEAYSNILAQLKTIIQDDAPTLPSDRYSPEACDWVASCLVKVPDGRATYAELLEHDFIQRDEAKANAENGDAVDMAGWLSKALQFREAKIAHVQALAAAALAPSAPPGHPVLSAPATTRIRLD</sequence>
<evidence type="ECO:0000256" key="7">
    <source>
        <dbReference type="ARBA" id="ARBA00038035"/>
    </source>
</evidence>
<evidence type="ECO:0000256" key="10">
    <source>
        <dbReference type="SAM" id="MobiDB-lite"/>
    </source>
</evidence>
<keyword evidence="13" id="KW-1185">Reference proteome</keyword>
<dbReference type="Pfam" id="PF00069">
    <property type="entry name" value="Pkinase"/>
    <property type="match status" value="1"/>
</dbReference>
<evidence type="ECO:0000313" key="12">
    <source>
        <dbReference type="EMBL" id="GAW04239.1"/>
    </source>
</evidence>
<dbReference type="GO" id="GO:0071474">
    <property type="term" value="P:cellular hyperosmotic response"/>
    <property type="evidence" value="ECO:0007669"/>
    <property type="project" value="TreeGrafter"/>
</dbReference>
<dbReference type="AlphaFoldDB" id="A0A1Q3EAT0"/>
<keyword evidence="6 9" id="KW-0067">ATP-binding</keyword>
<feature type="binding site" evidence="9">
    <location>
        <position position="215"/>
    </location>
    <ligand>
        <name>ATP</name>
        <dbReference type="ChEBI" id="CHEBI:30616"/>
    </ligand>
</feature>
<dbReference type="InterPro" id="IPR000719">
    <property type="entry name" value="Prot_kinase_dom"/>
</dbReference>
<dbReference type="GO" id="GO:0004708">
    <property type="term" value="F:MAP kinase kinase activity"/>
    <property type="evidence" value="ECO:0007669"/>
    <property type="project" value="UniProtKB-EC"/>
</dbReference>
<dbReference type="FunFam" id="3.30.200.20:FF:000341">
    <property type="entry name" value="MAP kinase kinase PBS2"/>
    <property type="match status" value="1"/>
</dbReference>
<dbReference type="PROSITE" id="PS00107">
    <property type="entry name" value="PROTEIN_KINASE_ATP"/>
    <property type="match status" value="1"/>
</dbReference>
<feature type="domain" description="Protein kinase" evidence="11">
    <location>
        <begin position="186"/>
        <end position="467"/>
    </location>
</feature>
<feature type="region of interest" description="Disordered" evidence="10">
    <location>
        <begin position="1"/>
        <end position="26"/>
    </location>
</feature>
<keyword evidence="4 9" id="KW-0547">Nucleotide-binding</keyword>
<evidence type="ECO:0000313" key="13">
    <source>
        <dbReference type="Proteomes" id="UP000188533"/>
    </source>
</evidence>
<reference evidence="12 13" key="1">
    <citation type="submission" date="2016-08" db="EMBL/GenBank/DDBJ databases">
        <authorList>
            <consortium name="Lentinula edodes genome sequencing consortium"/>
            <person name="Sakamoto Y."/>
            <person name="Nakade K."/>
            <person name="Sato S."/>
            <person name="Yoshida Y."/>
            <person name="Miyazaki K."/>
            <person name="Natsume S."/>
            <person name="Konno N."/>
        </authorList>
    </citation>
    <scope>NUCLEOTIDE SEQUENCE [LARGE SCALE GENOMIC DNA]</scope>
    <source>
        <strain evidence="12 13">NBRC 111202</strain>
    </source>
</reference>
<accession>A0A1Q3EAT0</accession>
<keyword evidence="3" id="KW-0808">Transferase</keyword>
<organism evidence="12 13">
    <name type="scientific">Lentinula edodes</name>
    <name type="common">Shiitake mushroom</name>
    <name type="synonym">Lentinus edodes</name>
    <dbReference type="NCBI Taxonomy" id="5353"/>
    <lineage>
        <taxon>Eukaryota</taxon>
        <taxon>Fungi</taxon>
        <taxon>Dikarya</taxon>
        <taxon>Basidiomycota</taxon>
        <taxon>Agaricomycotina</taxon>
        <taxon>Agaricomycetes</taxon>
        <taxon>Agaricomycetidae</taxon>
        <taxon>Agaricales</taxon>
        <taxon>Marasmiineae</taxon>
        <taxon>Omphalotaceae</taxon>
        <taxon>Lentinula</taxon>
    </lineage>
</organism>
<dbReference type="EMBL" id="BDGU01000184">
    <property type="protein sequence ID" value="GAW04239.1"/>
    <property type="molecule type" value="Genomic_DNA"/>
</dbReference>
<dbReference type="InterPro" id="IPR011009">
    <property type="entry name" value="Kinase-like_dom_sf"/>
</dbReference>
<dbReference type="SUPFAM" id="SSF56112">
    <property type="entry name" value="Protein kinase-like (PK-like)"/>
    <property type="match status" value="1"/>
</dbReference>
<dbReference type="GO" id="GO:0032991">
    <property type="term" value="C:protein-containing complex"/>
    <property type="evidence" value="ECO:0007669"/>
    <property type="project" value="UniProtKB-ARBA"/>
</dbReference>
<dbReference type="OrthoDB" id="10252354at2759"/>
<evidence type="ECO:0000259" key="11">
    <source>
        <dbReference type="PROSITE" id="PS50011"/>
    </source>
</evidence>
<dbReference type="Gene3D" id="1.10.510.10">
    <property type="entry name" value="Transferase(Phosphotransferase) domain 1"/>
    <property type="match status" value="1"/>
</dbReference>
<dbReference type="PROSITE" id="PS00108">
    <property type="entry name" value="PROTEIN_KINASE_ST"/>
    <property type="match status" value="1"/>
</dbReference>
<feature type="compositionally biased region" description="Gly residues" evidence="10">
    <location>
        <begin position="109"/>
        <end position="121"/>
    </location>
</feature>
<comment type="caution">
    <text evidence="12">The sequence shown here is derived from an EMBL/GenBank/DDBJ whole genome shotgun (WGS) entry which is preliminary data.</text>
</comment>
<keyword evidence="1" id="KW-0723">Serine/threonine-protein kinase</keyword>
<comment type="similarity">
    <text evidence="7">Belongs to the protein kinase superfamily. STE Ser/Thr protein kinase family. MAP kinase kinase subfamily.</text>
</comment>
<name>A0A1Q3EAT0_LENED</name>
<evidence type="ECO:0000256" key="1">
    <source>
        <dbReference type="ARBA" id="ARBA00022527"/>
    </source>
</evidence>
<dbReference type="GO" id="GO:0004674">
    <property type="term" value="F:protein serine/threonine kinase activity"/>
    <property type="evidence" value="ECO:0007669"/>
    <property type="project" value="UniProtKB-KW"/>
</dbReference>
<gene>
    <name evidence="12" type="ORF">LENED_006018</name>
</gene>
<evidence type="ECO:0000256" key="4">
    <source>
        <dbReference type="ARBA" id="ARBA00022741"/>
    </source>
</evidence>
<dbReference type="InterPro" id="IPR008271">
    <property type="entry name" value="Ser/Thr_kinase_AS"/>
</dbReference>
<dbReference type="EC" id="2.7.12.2" evidence="8"/>
<dbReference type="PANTHER" id="PTHR48013:SF25">
    <property type="entry name" value="MAP KINASE KINASE PBS2"/>
    <property type="match status" value="1"/>
</dbReference>
<feature type="region of interest" description="Disordered" evidence="10">
    <location>
        <begin position="512"/>
        <end position="532"/>
    </location>
</feature>
<dbReference type="STRING" id="5353.A0A1Q3EAT0"/>
<dbReference type="InterPro" id="IPR017441">
    <property type="entry name" value="Protein_kinase_ATP_BS"/>
</dbReference>
<dbReference type="Proteomes" id="UP000188533">
    <property type="component" value="Unassembled WGS sequence"/>
</dbReference>
<reference evidence="12 13" key="2">
    <citation type="submission" date="2017-02" db="EMBL/GenBank/DDBJ databases">
        <title>A genome survey and senescence transcriptome analysis in Lentinula edodes.</title>
        <authorList>
            <person name="Sakamoto Y."/>
            <person name="Nakade K."/>
            <person name="Sato S."/>
            <person name="Yoshida Y."/>
            <person name="Miyazaki K."/>
            <person name="Natsume S."/>
            <person name="Konno N."/>
        </authorList>
    </citation>
    <scope>NUCLEOTIDE SEQUENCE [LARGE SCALE GENOMIC DNA]</scope>
    <source>
        <strain evidence="12 13">NBRC 111202</strain>
    </source>
</reference>
<evidence type="ECO:0000256" key="8">
    <source>
        <dbReference type="ARBA" id="ARBA00038999"/>
    </source>
</evidence>
<evidence type="ECO:0000256" key="3">
    <source>
        <dbReference type="ARBA" id="ARBA00022679"/>
    </source>
</evidence>
<evidence type="ECO:0000256" key="6">
    <source>
        <dbReference type="ARBA" id="ARBA00022840"/>
    </source>
</evidence>
<dbReference type="GO" id="GO:0005737">
    <property type="term" value="C:cytoplasm"/>
    <property type="evidence" value="ECO:0007669"/>
    <property type="project" value="UniProtKB-ARBA"/>
</dbReference>
<keyword evidence="5 12" id="KW-0418">Kinase</keyword>
<evidence type="ECO:0000256" key="9">
    <source>
        <dbReference type="PROSITE-ProRule" id="PRU10141"/>
    </source>
</evidence>
<protein>
    <recommendedName>
        <fullName evidence="8">mitogen-activated protein kinase kinase</fullName>
        <ecNumber evidence="8">2.7.12.2</ecNumber>
    </recommendedName>
</protein>
<proteinExistence type="inferred from homology"/>
<dbReference type="Gene3D" id="3.30.200.20">
    <property type="entry name" value="Phosphorylase Kinase, domain 1"/>
    <property type="match status" value="1"/>
</dbReference>
<evidence type="ECO:0000256" key="2">
    <source>
        <dbReference type="ARBA" id="ARBA00022553"/>
    </source>
</evidence>
<keyword evidence="2" id="KW-0597">Phosphoprotein</keyword>